<dbReference type="InterPro" id="IPR001005">
    <property type="entry name" value="SANT/Myb"/>
</dbReference>
<dbReference type="InterPro" id="IPR017884">
    <property type="entry name" value="SANT_dom"/>
</dbReference>
<name>A0A9W4TVV6_9ASCO</name>
<dbReference type="SUPFAM" id="SSF46689">
    <property type="entry name" value="Homeodomain-like"/>
    <property type="match status" value="2"/>
</dbReference>
<dbReference type="InterPro" id="IPR017930">
    <property type="entry name" value="Myb_dom"/>
</dbReference>
<dbReference type="PROSITE" id="PS51293">
    <property type="entry name" value="SANT"/>
    <property type="match status" value="1"/>
</dbReference>
<dbReference type="GO" id="GO:0016514">
    <property type="term" value="C:SWI/SNF complex"/>
    <property type="evidence" value="ECO:0007669"/>
    <property type="project" value="TreeGrafter"/>
</dbReference>
<evidence type="ECO:0000313" key="11">
    <source>
        <dbReference type="EMBL" id="CAI5757849.1"/>
    </source>
</evidence>
<evidence type="ECO:0000259" key="9">
    <source>
        <dbReference type="PROSITE" id="PS51293"/>
    </source>
</evidence>
<feature type="domain" description="SWIRM" evidence="8">
    <location>
        <begin position="261"/>
        <end position="358"/>
    </location>
</feature>
<accession>A0A9W4TVV6</accession>
<dbReference type="PROSITE" id="PS51294">
    <property type="entry name" value="HTH_MYB"/>
    <property type="match status" value="1"/>
</dbReference>
<evidence type="ECO:0000259" key="10">
    <source>
        <dbReference type="PROSITE" id="PS51294"/>
    </source>
</evidence>
<keyword evidence="4" id="KW-0539">Nucleus</keyword>
<comment type="caution">
    <text evidence="11">The sequence shown here is derived from an EMBL/GenBank/DDBJ whole genome shotgun (WGS) entry which is preliminary data.</text>
</comment>
<feature type="domain" description="Myb-like" evidence="7">
    <location>
        <begin position="426"/>
        <end position="476"/>
    </location>
</feature>
<feature type="domain" description="SANT" evidence="9">
    <location>
        <begin position="429"/>
        <end position="480"/>
    </location>
</feature>
<dbReference type="EMBL" id="CANTUO010000002">
    <property type="protein sequence ID" value="CAI5757849.1"/>
    <property type="molecule type" value="Genomic_DNA"/>
</dbReference>
<feature type="compositionally biased region" description="Basic and acidic residues" evidence="6">
    <location>
        <begin position="123"/>
        <end position="153"/>
    </location>
</feature>
<feature type="coiled-coil region" evidence="5">
    <location>
        <begin position="615"/>
        <end position="649"/>
    </location>
</feature>
<evidence type="ECO:0000256" key="6">
    <source>
        <dbReference type="SAM" id="MobiDB-lite"/>
    </source>
</evidence>
<sequence length="748" mass="86145">MDKEQEESTSSNQDNNNEQNDGLPQADEKQLEEMRNFGDQEHSVNEHSNTDSLIHLPQEETKQQANDQDQNDVDMYYIDDAIPAIPAIPEETAAKINENNQNKQPLDKQQQEEQDQQNQEDQESIHEQEGIQQKQKHEQEEKLKEENQQKQNDDENNDNEEGEESDQNNQEDDNSKKPIEDNNTDKDIVKKEDEDEDEEMRSSDSDDGEVKPPKPRVSLPSKQPQPDESDDNSSDEEVISEKDDDEDKVKQKPTYKQTHLIVVPSYASWFNMKKIHNIEKQSLPEFFSTNHPSKSPKIYVNYRNFMINSYRLNPNEFLTLTSCRRNLVGDVGVLMRVHRFLMKWGLINYQVKPQFKPGYAVEKLPNGQSVDLPYTGDYHVKYDTPRGLFPFETAPKINIDTSKINELLENGEIKKRKSEIKEEPNKKQKIDDNWTSEESNSLIKAVKEFKNDWYKIASKVGNKTPEECVLKFLQIPLEEEFDPIKENTLLKYASNYPISSLDNPVLSNLIFLTKLVDSDVVKAASDAAKKAVDDYIKNKVGHHDKPTDAKEGEGEDNSQASEQKDSIQSQNGSMKEIEPTSKNAIATTLGVIGGRSHLFSSYEEREMHKIGSSIINHELNKIETKLKKVEELEKIYERERQNITKQQEECFIDRLTLTRSTISVIKTLDKAINILESSNFENNNNHEQVKNLLSDAKQMLFKPSRQVLEECNTNPSSDEKTKTESNSNEDDLKPLSMTQPQTFKVWAL</sequence>
<organism evidence="11 12">
    <name type="scientific">Candida verbasci</name>
    <dbReference type="NCBI Taxonomy" id="1227364"/>
    <lineage>
        <taxon>Eukaryota</taxon>
        <taxon>Fungi</taxon>
        <taxon>Dikarya</taxon>
        <taxon>Ascomycota</taxon>
        <taxon>Saccharomycotina</taxon>
        <taxon>Pichiomycetes</taxon>
        <taxon>Debaryomycetaceae</taxon>
        <taxon>Candida/Lodderomyces clade</taxon>
        <taxon>Candida</taxon>
    </lineage>
</organism>
<feature type="domain" description="HTH myb-type" evidence="10">
    <location>
        <begin position="426"/>
        <end position="468"/>
    </location>
</feature>
<dbReference type="OrthoDB" id="118550at2759"/>
<feature type="compositionally biased region" description="Acidic residues" evidence="6">
    <location>
        <begin position="227"/>
        <end position="246"/>
    </location>
</feature>
<dbReference type="InterPro" id="IPR032451">
    <property type="entry name" value="SMARCC_C"/>
</dbReference>
<keyword evidence="12" id="KW-1185">Reference proteome</keyword>
<reference evidence="11" key="1">
    <citation type="submission" date="2022-12" db="EMBL/GenBank/DDBJ databases">
        <authorList>
            <person name="Brejova B."/>
        </authorList>
    </citation>
    <scope>NUCLEOTIDE SEQUENCE</scope>
</reference>
<protein>
    <submittedName>
        <fullName evidence="11">Uncharacterized protein</fullName>
    </submittedName>
</protein>
<evidence type="ECO:0000313" key="12">
    <source>
        <dbReference type="Proteomes" id="UP001152885"/>
    </source>
</evidence>
<feature type="compositionally biased region" description="Basic and acidic residues" evidence="6">
    <location>
        <begin position="538"/>
        <end position="552"/>
    </location>
</feature>
<feature type="compositionally biased region" description="Basic and acidic residues" evidence="6">
    <location>
        <begin position="200"/>
        <end position="212"/>
    </location>
</feature>
<dbReference type="Proteomes" id="UP001152885">
    <property type="component" value="Unassembled WGS sequence"/>
</dbReference>
<dbReference type="SMART" id="SM00717">
    <property type="entry name" value="SANT"/>
    <property type="match status" value="1"/>
</dbReference>
<dbReference type="InterPro" id="IPR036388">
    <property type="entry name" value="WH-like_DNA-bd_sf"/>
</dbReference>
<keyword evidence="5" id="KW-0175">Coiled coil</keyword>
<evidence type="ECO:0000256" key="4">
    <source>
        <dbReference type="ARBA" id="ARBA00023242"/>
    </source>
</evidence>
<evidence type="ECO:0000259" key="8">
    <source>
        <dbReference type="PROSITE" id="PS50934"/>
    </source>
</evidence>
<feature type="compositionally biased region" description="Low complexity" evidence="6">
    <location>
        <begin position="8"/>
        <end position="21"/>
    </location>
</feature>
<feature type="compositionally biased region" description="Low complexity" evidence="6">
    <location>
        <begin position="78"/>
        <end position="96"/>
    </location>
</feature>
<keyword evidence="2" id="KW-0238">DNA-binding</keyword>
<dbReference type="FunFam" id="1.10.10.60:FF:000014">
    <property type="entry name" value="SWI/SNF complex subunit SMARCC2 isoform C"/>
    <property type="match status" value="1"/>
</dbReference>
<feature type="compositionally biased region" description="Polar residues" evidence="6">
    <location>
        <begin position="557"/>
        <end position="573"/>
    </location>
</feature>
<dbReference type="Gene3D" id="1.10.10.60">
    <property type="entry name" value="Homeodomain-like"/>
    <property type="match status" value="1"/>
</dbReference>
<dbReference type="PANTHER" id="PTHR12802:SF41">
    <property type="entry name" value="BRAHMA ASSOCIATED PROTEIN 155 KDA"/>
    <property type="match status" value="1"/>
</dbReference>
<feature type="region of interest" description="Disordered" evidence="6">
    <location>
        <begin position="709"/>
        <end position="741"/>
    </location>
</feature>
<feature type="region of interest" description="Disordered" evidence="6">
    <location>
        <begin position="538"/>
        <end position="580"/>
    </location>
</feature>
<feature type="region of interest" description="Disordered" evidence="6">
    <location>
        <begin position="1"/>
        <end position="254"/>
    </location>
</feature>
<keyword evidence="1" id="KW-0805">Transcription regulation</keyword>
<dbReference type="Gene3D" id="1.10.10.10">
    <property type="entry name" value="Winged helix-like DNA-binding domain superfamily/Winged helix DNA-binding domain"/>
    <property type="match status" value="1"/>
</dbReference>
<dbReference type="Pfam" id="PF04433">
    <property type="entry name" value="SWIRM"/>
    <property type="match status" value="1"/>
</dbReference>
<dbReference type="PROSITE" id="PS50090">
    <property type="entry name" value="MYB_LIKE"/>
    <property type="match status" value="1"/>
</dbReference>
<evidence type="ECO:0000256" key="3">
    <source>
        <dbReference type="ARBA" id="ARBA00023163"/>
    </source>
</evidence>
<dbReference type="PROSITE" id="PS50934">
    <property type="entry name" value="SWIRM"/>
    <property type="match status" value="1"/>
</dbReference>
<dbReference type="InterPro" id="IPR009057">
    <property type="entry name" value="Homeodomain-like_sf"/>
</dbReference>
<feature type="compositionally biased region" description="Acidic residues" evidence="6">
    <location>
        <begin position="112"/>
        <end position="122"/>
    </location>
</feature>
<dbReference type="Pfam" id="PF16495">
    <property type="entry name" value="SWIRM-assoc_1"/>
    <property type="match status" value="1"/>
</dbReference>
<evidence type="ECO:0000256" key="5">
    <source>
        <dbReference type="SAM" id="Coils"/>
    </source>
</evidence>
<dbReference type="GO" id="GO:0006338">
    <property type="term" value="P:chromatin remodeling"/>
    <property type="evidence" value="ECO:0007669"/>
    <property type="project" value="UniProtKB-ARBA"/>
</dbReference>
<proteinExistence type="predicted"/>
<gene>
    <name evidence="11" type="ORF">CANVERA_P2361</name>
</gene>
<feature type="compositionally biased region" description="Basic and acidic residues" evidence="6">
    <location>
        <begin position="26"/>
        <end position="49"/>
    </location>
</feature>
<evidence type="ECO:0000256" key="2">
    <source>
        <dbReference type="ARBA" id="ARBA00023125"/>
    </source>
</evidence>
<keyword evidence="3" id="KW-0804">Transcription</keyword>
<dbReference type="GO" id="GO:0042393">
    <property type="term" value="F:histone binding"/>
    <property type="evidence" value="ECO:0007669"/>
    <property type="project" value="TreeGrafter"/>
</dbReference>
<evidence type="ECO:0000256" key="1">
    <source>
        <dbReference type="ARBA" id="ARBA00023015"/>
    </source>
</evidence>
<dbReference type="FunFam" id="1.10.10.10:FF:000020">
    <property type="entry name" value="SWI/SNF complex subunit SMARCC2 isoform c"/>
    <property type="match status" value="1"/>
</dbReference>
<dbReference type="CDD" id="cd00167">
    <property type="entry name" value="SANT"/>
    <property type="match status" value="1"/>
</dbReference>
<feature type="compositionally biased region" description="Acidic residues" evidence="6">
    <location>
        <begin position="154"/>
        <end position="172"/>
    </location>
</feature>
<dbReference type="GO" id="GO:0003677">
    <property type="term" value="F:DNA binding"/>
    <property type="evidence" value="ECO:0007669"/>
    <property type="project" value="UniProtKB-KW"/>
</dbReference>
<dbReference type="Pfam" id="PF00249">
    <property type="entry name" value="Myb_DNA-binding"/>
    <property type="match status" value="1"/>
</dbReference>
<dbReference type="GO" id="GO:0045893">
    <property type="term" value="P:positive regulation of DNA-templated transcription"/>
    <property type="evidence" value="ECO:0007669"/>
    <property type="project" value="TreeGrafter"/>
</dbReference>
<dbReference type="InterPro" id="IPR007526">
    <property type="entry name" value="SWIRM"/>
</dbReference>
<dbReference type="PANTHER" id="PTHR12802">
    <property type="entry name" value="SWI/SNF COMPLEX-RELATED"/>
    <property type="match status" value="1"/>
</dbReference>
<evidence type="ECO:0000259" key="7">
    <source>
        <dbReference type="PROSITE" id="PS50090"/>
    </source>
</evidence>
<dbReference type="AlphaFoldDB" id="A0A9W4TVV6"/>
<feature type="compositionally biased region" description="Basic and acidic residues" evidence="6">
    <location>
        <begin position="173"/>
        <end position="192"/>
    </location>
</feature>